<sequence>MIHVRELQGRITFVTNSTIMRRSCLEDARIPIHSLTTILTTIEIA</sequence>
<evidence type="ECO:0000313" key="1">
    <source>
        <dbReference type="EMBL" id="CDW19542.1"/>
    </source>
</evidence>
<name>A0A0K2T1S4_LEPSM</name>
<accession>A0A0K2T1S4</accession>
<feature type="non-terminal residue" evidence="1">
    <location>
        <position position="45"/>
    </location>
</feature>
<proteinExistence type="predicted"/>
<protein>
    <submittedName>
        <fullName evidence="1">Uncharacterized protein</fullName>
    </submittedName>
</protein>
<dbReference type="EMBL" id="HACA01002181">
    <property type="protein sequence ID" value="CDW19542.1"/>
    <property type="molecule type" value="Transcribed_RNA"/>
</dbReference>
<reference evidence="1" key="1">
    <citation type="submission" date="2014-05" db="EMBL/GenBank/DDBJ databases">
        <authorList>
            <person name="Chronopoulou M."/>
        </authorList>
    </citation>
    <scope>NUCLEOTIDE SEQUENCE</scope>
    <source>
        <tissue evidence="1">Whole organism</tissue>
    </source>
</reference>
<organism evidence="1">
    <name type="scientific">Lepeophtheirus salmonis</name>
    <name type="common">Salmon louse</name>
    <name type="synonym">Caligus salmonis</name>
    <dbReference type="NCBI Taxonomy" id="72036"/>
    <lineage>
        <taxon>Eukaryota</taxon>
        <taxon>Metazoa</taxon>
        <taxon>Ecdysozoa</taxon>
        <taxon>Arthropoda</taxon>
        <taxon>Crustacea</taxon>
        <taxon>Multicrustacea</taxon>
        <taxon>Hexanauplia</taxon>
        <taxon>Copepoda</taxon>
        <taxon>Siphonostomatoida</taxon>
        <taxon>Caligidae</taxon>
        <taxon>Lepeophtheirus</taxon>
    </lineage>
</organism>
<dbReference type="AlphaFoldDB" id="A0A0K2T1S4"/>